<organism evidence="2 3">
    <name type="scientific">Rhynchosporium agropyri</name>
    <dbReference type="NCBI Taxonomy" id="914238"/>
    <lineage>
        <taxon>Eukaryota</taxon>
        <taxon>Fungi</taxon>
        <taxon>Dikarya</taxon>
        <taxon>Ascomycota</taxon>
        <taxon>Pezizomycotina</taxon>
        <taxon>Leotiomycetes</taxon>
        <taxon>Helotiales</taxon>
        <taxon>Ploettnerulaceae</taxon>
        <taxon>Rhynchosporium</taxon>
    </lineage>
</organism>
<dbReference type="Gene3D" id="3.40.50.1820">
    <property type="entry name" value="alpha/beta hydrolase"/>
    <property type="match status" value="1"/>
</dbReference>
<dbReference type="AlphaFoldDB" id="A0A1E1LMU4"/>
<evidence type="ECO:0000259" key="1">
    <source>
        <dbReference type="Pfam" id="PF01738"/>
    </source>
</evidence>
<gene>
    <name evidence="2" type="ORF">RAG0_15865</name>
</gene>
<sequence length="269" mass="29593">MTCEACKTISPVVAGSYTEKGEWEDVGGLKTYITGPSTARSAIVDIYDITGFASQTIQGADALAAALNMLVFVPDFLRGDYAQGEWYTNPTPETDKLRGELFSRVTAFESYVQSVRKFVEDAEKKWEIERWAALGLCWGGKVVANASGSGTKFRVSGQVHPGYVSFLNGCEVSIADEMALMDRYRLLSVEDAKKISIPHIILASKDEDASEVAKCKEALEGKGNGVVETYDTFHGWMGAKADLGKAEDVEWYEKGYNQIASYFEEHLKT</sequence>
<dbReference type="PANTHER" id="PTHR47668">
    <property type="entry name" value="DIENELACTONE HYDROLASE FAMILY PROTEIN (AFU_ORTHOLOGUE AFUA_6G01940)"/>
    <property type="match status" value="1"/>
</dbReference>
<keyword evidence="3" id="KW-1185">Reference proteome</keyword>
<dbReference type="PANTHER" id="PTHR47668:SF1">
    <property type="entry name" value="DIENELACTONE HYDROLASE DOMAIN-CONTAINING PROTEIN-RELATED"/>
    <property type="match status" value="1"/>
</dbReference>
<evidence type="ECO:0000313" key="2">
    <source>
        <dbReference type="EMBL" id="CZT11821.1"/>
    </source>
</evidence>
<dbReference type="SUPFAM" id="SSF53474">
    <property type="entry name" value="alpha/beta-Hydrolases"/>
    <property type="match status" value="1"/>
</dbReference>
<keyword evidence="2" id="KW-0378">Hydrolase</keyword>
<dbReference type="InterPro" id="IPR029058">
    <property type="entry name" value="AB_hydrolase_fold"/>
</dbReference>
<dbReference type="EMBL" id="FJUX01000148">
    <property type="protein sequence ID" value="CZT11821.1"/>
    <property type="molecule type" value="Genomic_DNA"/>
</dbReference>
<reference evidence="3" key="1">
    <citation type="submission" date="2016-03" db="EMBL/GenBank/DDBJ databases">
        <authorList>
            <person name="Guldener U."/>
        </authorList>
    </citation>
    <scope>NUCLEOTIDE SEQUENCE [LARGE SCALE GENOMIC DNA]</scope>
    <source>
        <strain evidence="3">04CH-RAC-A.6.1</strain>
    </source>
</reference>
<dbReference type="OrthoDB" id="2147163at2759"/>
<name>A0A1E1LMU4_9HELO</name>
<dbReference type="Proteomes" id="UP000178912">
    <property type="component" value="Unassembled WGS sequence"/>
</dbReference>
<feature type="domain" description="Dienelactone hydrolase" evidence="1">
    <location>
        <begin position="30"/>
        <end position="180"/>
    </location>
</feature>
<dbReference type="GO" id="GO:0016787">
    <property type="term" value="F:hydrolase activity"/>
    <property type="evidence" value="ECO:0007669"/>
    <property type="project" value="UniProtKB-KW"/>
</dbReference>
<proteinExistence type="predicted"/>
<evidence type="ECO:0000313" key="3">
    <source>
        <dbReference type="Proteomes" id="UP000178912"/>
    </source>
</evidence>
<dbReference type="Pfam" id="PF01738">
    <property type="entry name" value="DLH"/>
    <property type="match status" value="1"/>
</dbReference>
<accession>A0A1E1LMU4</accession>
<protein>
    <submittedName>
        <fullName evidence="2">Related to hydrolase related to dienelactone hydrolase</fullName>
    </submittedName>
</protein>
<dbReference type="InterPro" id="IPR002925">
    <property type="entry name" value="Dienelactn_hydro"/>
</dbReference>